<keyword evidence="2" id="KW-1185">Reference proteome</keyword>
<gene>
    <name evidence="1" type="ORF">RDI58_028730</name>
</gene>
<sequence length="29" mass="3290">MYVCFQALKNGWRASLRPFIGLDGTFLKG</sequence>
<dbReference type="AlphaFoldDB" id="A0AAN8SVH7"/>
<organism evidence="1 2">
    <name type="scientific">Solanum bulbocastanum</name>
    <name type="common">Wild potato</name>
    <dbReference type="NCBI Taxonomy" id="147425"/>
    <lineage>
        <taxon>Eukaryota</taxon>
        <taxon>Viridiplantae</taxon>
        <taxon>Streptophyta</taxon>
        <taxon>Embryophyta</taxon>
        <taxon>Tracheophyta</taxon>
        <taxon>Spermatophyta</taxon>
        <taxon>Magnoliopsida</taxon>
        <taxon>eudicotyledons</taxon>
        <taxon>Gunneridae</taxon>
        <taxon>Pentapetalae</taxon>
        <taxon>asterids</taxon>
        <taxon>lamiids</taxon>
        <taxon>Solanales</taxon>
        <taxon>Solanaceae</taxon>
        <taxon>Solanoideae</taxon>
        <taxon>Solaneae</taxon>
        <taxon>Solanum</taxon>
    </lineage>
</organism>
<reference evidence="1 2" key="1">
    <citation type="submission" date="2024-02" db="EMBL/GenBank/DDBJ databases">
        <title>de novo genome assembly of Solanum bulbocastanum strain 11H21.</title>
        <authorList>
            <person name="Hosaka A.J."/>
        </authorList>
    </citation>
    <scope>NUCLEOTIDE SEQUENCE [LARGE SCALE GENOMIC DNA]</scope>
    <source>
        <tissue evidence="1">Young leaves</tissue>
    </source>
</reference>
<comment type="caution">
    <text evidence="1">The sequence shown here is derived from an EMBL/GenBank/DDBJ whole genome shotgun (WGS) entry which is preliminary data.</text>
</comment>
<proteinExistence type="predicted"/>
<evidence type="ECO:0000313" key="1">
    <source>
        <dbReference type="EMBL" id="KAK6773492.1"/>
    </source>
</evidence>
<name>A0AAN8SVH7_SOLBU</name>
<protein>
    <submittedName>
        <fullName evidence="1">Uncharacterized protein</fullName>
    </submittedName>
</protein>
<dbReference type="EMBL" id="JBANQN010000012">
    <property type="protein sequence ID" value="KAK6773492.1"/>
    <property type="molecule type" value="Genomic_DNA"/>
</dbReference>
<dbReference type="Proteomes" id="UP001371456">
    <property type="component" value="Unassembled WGS sequence"/>
</dbReference>
<accession>A0AAN8SVH7</accession>
<evidence type="ECO:0000313" key="2">
    <source>
        <dbReference type="Proteomes" id="UP001371456"/>
    </source>
</evidence>